<accession>A0A0E0AJF3</accession>
<protein>
    <submittedName>
        <fullName evidence="1">Uncharacterized protein</fullName>
    </submittedName>
</protein>
<dbReference type="EnsemblPlants" id="OGLUM07G12770.1">
    <property type="protein sequence ID" value="OGLUM07G12770.1"/>
    <property type="gene ID" value="OGLUM07G12770"/>
</dbReference>
<keyword evidence="2" id="KW-1185">Reference proteome</keyword>
<evidence type="ECO:0000313" key="2">
    <source>
        <dbReference type="Proteomes" id="UP000026961"/>
    </source>
</evidence>
<reference evidence="1" key="1">
    <citation type="submission" date="2015-04" db="UniProtKB">
        <authorList>
            <consortium name="EnsemblPlants"/>
        </authorList>
    </citation>
    <scope>IDENTIFICATION</scope>
</reference>
<dbReference type="Proteomes" id="UP000026961">
    <property type="component" value="Chromosome 7"/>
</dbReference>
<dbReference type="AlphaFoldDB" id="A0A0E0AJF3"/>
<reference evidence="1" key="2">
    <citation type="submission" date="2018-05" db="EMBL/GenBank/DDBJ databases">
        <title>OgluRS3 (Oryza glumaepatula Reference Sequence Version 3).</title>
        <authorList>
            <person name="Zhang J."/>
            <person name="Kudrna D."/>
            <person name="Lee S."/>
            <person name="Talag J."/>
            <person name="Welchert J."/>
            <person name="Wing R.A."/>
        </authorList>
    </citation>
    <scope>NUCLEOTIDE SEQUENCE [LARGE SCALE GENOMIC DNA]</scope>
</reference>
<proteinExistence type="predicted"/>
<dbReference type="HOGENOM" id="CLU_2907794_0_0_1"/>
<dbReference type="Gramene" id="OGLUM07G12770.1">
    <property type="protein sequence ID" value="OGLUM07G12770.1"/>
    <property type="gene ID" value="OGLUM07G12770"/>
</dbReference>
<evidence type="ECO:0000313" key="1">
    <source>
        <dbReference type="EnsemblPlants" id="OGLUM07G12770.1"/>
    </source>
</evidence>
<name>A0A0E0AJF3_9ORYZ</name>
<sequence>MREKEVGLHEHQAHKRQRLAHVPIYGKMKGSIVVTGLGINYPTIWILSDDSFKKWRKIILTI</sequence>
<organism evidence="1">
    <name type="scientific">Oryza glumipatula</name>
    <dbReference type="NCBI Taxonomy" id="40148"/>
    <lineage>
        <taxon>Eukaryota</taxon>
        <taxon>Viridiplantae</taxon>
        <taxon>Streptophyta</taxon>
        <taxon>Embryophyta</taxon>
        <taxon>Tracheophyta</taxon>
        <taxon>Spermatophyta</taxon>
        <taxon>Magnoliopsida</taxon>
        <taxon>Liliopsida</taxon>
        <taxon>Poales</taxon>
        <taxon>Poaceae</taxon>
        <taxon>BOP clade</taxon>
        <taxon>Oryzoideae</taxon>
        <taxon>Oryzeae</taxon>
        <taxon>Oryzinae</taxon>
        <taxon>Oryza</taxon>
    </lineage>
</organism>